<dbReference type="Pfam" id="PF13439">
    <property type="entry name" value="Glyco_transf_4"/>
    <property type="match status" value="1"/>
</dbReference>
<reference evidence="5" key="1">
    <citation type="submission" date="2021-02" db="EMBL/GenBank/DDBJ databases">
        <authorList>
            <person name="Dougan E. K."/>
            <person name="Rhodes N."/>
            <person name="Thang M."/>
            <person name="Chan C."/>
        </authorList>
    </citation>
    <scope>NUCLEOTIDE SEQUENCE</scope>
</reference>
<keyword evidence="2" id="KW-1133">Transmembrane helix</keyword>
<dbReference type="OrthoDB" id="443318at2759"/>
<dbReference type="InterPro" id="IPR050194">
    <property type="entry name" value="Glycosyltransferase_grp1"/>
</dbReference>
<name>A0A813FY98_POLGL</name>
<evidence type="ECO:0000313" key="5">
    <source>
        <dbReference type="EMBL" id="CAE8619486.1"/>
    </source>
</evidence>
<feature type="non-terminal residue" evidence="5">
    <location>
        <position position="1"/>
    </location>
</feature>
<dbReference type="OMA" id="WPCAFAT"/>
<keyword evidence="1" id="KW-0328">Glycosyltransferase</keyword>
<dbReference type="GO" id="GO:0016757">
    <property type="term" value="F:glycosyltransferase activity"/>
    <property type="evidence" value="ECO:0007669"/>
    <property type="project" value="UniProtKB-KW"/>
</dbReference>
<organism evidence="5 6">
    <name type="scientific">Polarella glacialis</name>
    <name type="common">Dinoflagellate</name>
    <dbReference type="NCBI Taxonomy" id="89957"/>
    <lineage>
        <taxon>Eukaryota</taxon>
        <taxon>Sar</taxon>
        <taxon>Alveolata</taxon>
        <taxon>Dinophyceae</taxon>
        <taxon>Suessiales</taxon>
        <taxon>Suessiaceae</taxon>
        <taxon>Polarella</taxon>
    </lineage>
</organism>
<keyword evidence="6" id="KW-1185">Reference proteome</keyword>
<keyword evidence="2" id="KW-0472">Membrane</keyword>
<proteinExistence type="predicted"/>
<dbReference type="PANTHER" id="PTHR45947">
    <property type="entry name" value="SULFOQUINOVOSYL TRANSFERASE SQD2"/>
    <property type="match status" value="1"/>
</dbReference>
<feature type="domain" description="Glycosyl transferase family 1" evidence="3">
    <location>
        <begin position="276"/>
        <end position="417"/>
    </location>
</feature>
<dbReference type="SUPFAM" id="SSF53756">
    <property type="entry name" value="UDP-Glycosyltransferase/glycogen phosphorylase"/>
    <property type="match status" value="1"/>
</dbReference>
<evidence type="ECO:0000259" key="3">
    <source>
        <dbReference type="Pfam" id="PF00534"/>
    </source>
</evidence>
<evidence type="ECO:0000313" key="6">
    <source>
        <dbReference type="Proteomes" id="UP000654075"/>
    </source>
</evidence>
<sequence length="504" mass="56818">MPEDPGLRRQISCYIAAVRTHYLVVLFFTLIVYFPRLCLSYLVFFFAQFLRFLARLTGIATGRPVANRRILVITDYLPPQTHGIAIRCHAYVKEMRARGHEVIVFATAYEASKETSFDHPNIPAVVNPFNLNNRIGYSPGVKLAWYLGANTWDVVHLVYPSLIGGFVLTACAWRRIPVYCSHHVEMDMFANHLVPYRSVVNFGILAYNIIGKWPAVRWGTLNAAPTLCFARDHLGAENEATLRAVPSGTHDVFTPEKATPTERRDIRLAKFGVDSEDVKVTLMVQRLSDEKGTEHVFPAFVPKKEGGQGVQGVLAICGDGPSKASLIQQANALKLRVVFLGNVPHHDLPSIYRSADCFVTMSLSETFGLTSLEAMMCGCPAIMPYCAVFDEIWTDKTPKSWHYRIESVEELAKAISEGHSGRKWLAEHPVKMTWGMASEELLRQYEECIKMNEKHKQTLKGFVSQFDHGIRVIICTVFASWVLTKYWAAVKRFGRFVPEGALMR</sequence>
<dbReference type="AlphaFoldDB" id="A0A813FY98"/>
<dbReference type="InterPro" id="IPR028098">
    <property type="entry name" value="Glyco_trans_4-like_N"/>
</dbReference>
<protein>
    <submittedName>
        <fullName evidence="5">Uncharacterized protein</fullName>
    </submittedName>
</protein>
<dbReference type="Gene3D" id="3.40.50.2000">
    <property type="entry name" value="Glycogen Phosphorylase B"/>
    <property type="match status" value="2"/>
</dbReference>
<evidence type="ECO:0000256" key="2">
    <source>
        <dbReference type="SAM" id="Phobius"/>
    </source>
</evidence>
<evidence type="ECO:0000256" key="1">
    <source>
        <dbReference type="ARBA" id="ARBA00022676"/>
    </source>
</evidence>
<dbReference type="Pfam" id="PF00534">
    <property type="entry name" value="Glycos_transf_1"/>
    <property type="match status" value="1"/>
</dbReference>
<dbReference type="PANTHER" id="PTHR45947:SF3">
    <property type="entry name" value="SULFOQUINOVOSYL TRANSFERASE SQD2"/>
    <property type="match status" value="1"/>
</dbReference>
<feature type="transmembrane region" description="Helical" evidence="2">
    <location>
        <begin position="12"/>
        <end position="33"/>
    </location>
</feature>
<comment type="caution">
    <text evidence="5">The sequence shown here is derived from an EMBL/GenBank/DDBJ whole genome shotgun (WGS) entry which is preliminary data.</text>
</comment>
<gene>
    <name evidence="5" type="ORF">PGLA1383_LOCUS37074</name>
</gene>
<accession>A0A813FY98</accession>
<keyword evidence="2" id="KW-0812">Transmembrane</keyword>
<dbReference type="InterPro" id="IPR001296">
    <property type="entry name" value="Glyco_trans_1"/>
</dbReference>
<evidence type="ECO:0000259" key="4">
    <source>
        <dbReference type="Pfam" id="PF13439"/>
    </source>
</evidence>
<feature type="domain" description="Glycosyltransferase subfamily 4-like N-terminal" evidence="4">
    <location>
        <begin position="83"/>
        <end position="187"/>
    </location>
</feature>
<dbReference type="Proteomes" id="UP000654075">
    <property type="component" value="Unassembled WGS sequence"/>
</dbReference>
<keyword evidence="1" id="KW-0808">Transferase</keyword>
<dbReference type="EMBL" id="CAJNNV010027111">
    <property type="protein sequence ID" value="CAE8619486.1"/>
    <property type="molecule type" value="Genomic_DNA"/>
</dbReference>